<dbReference type="Gene3D" id="3.40.50.1820">
    <property type="entry name" value="alpha/beta hydrolase"/>
    <property type="match status" value="1"/>
</dbReference>
<dbReference type="GO" id="GO:0004252">
    <property type="term" value="F:serine-type endopeptidase activity"/>
    <property type="evidence" value="ECO:0007669"/>
    <property type="project" value="TreeGrafter"/>
</dbReference>
<comment type="similarity">
    <text evidence="1">Belongs to the peptidase S9C family.</text>
</comment>
<dbReference type="SUPFAM" id="SSF50969">
    <property type="entry name" value="YVTN repeat-like/Quinoprotein amine dehydrogenase"/>
    <property type="match status" value="1"/>
</dbReference>
<dbReference type="InterPro" id="IPR001375">
    <property type="entry name" value="Peptidase_S9_cat"/>
</dbReference>
<keyword evidence="7" id="KW-1185">Reference proteome</keyword>
<reference evidence="6 7" key="1">
    <citation type="journal article" date="2009" name="PLoS Genet.">
        <title>Genomic analysis of the basal lineage fungus Rhizopus oryzae reveals a whole-genome duplication.</title>
        <authorList>
            <person name="Ma L.-J."/>
            <person name="Ibrahim A.S."/>
            <person name="Skory C."/>
            <person name="Grabherr M.G."/>
            <person name="Burger G."/>
            <person name="Butler M."/>
            <person name="Elias M."/>
            <person name="Idnurm A."/>
            <person name="Lang B.F."/>
            <person name="Sone T."/>
            <person name="Abe A."/>
            <person name="Calvo S.E."/>
            <person name="Corrochano L.M."/>
            <person name="Engels R."/>
            <person name="Fu J."/>
            <person name="Hansberg W."/>
            <person name="Kim J.-M."/>
            <person name="Kodira C.D."/>
            <person name="Koehrsen M.J."/>
            <person name="Liu B."/>
            <person name="Miranda-Saavedra D."/>
            <person name="O'Leary S."/>
            <person name="Ortiz-Castellanos L."/>
            <person name="Poulter R."/>
            <person name="Rodriguez-Romero J."/>
            <person name="Ruiz-Herrera J."/>
            <person name="Shen Y.-Q."/>
            <person name="Zeng Q."/>
            <person name="Galagan J."/>
            <person name="Birren B.W."/>
            <person name="Cuomo C.A."/>
            <person name="Wickes B.L."/>
        </authorList>
    </citation>
    <scope>NUCLEOTIDE SEQUENCE [LARGE SCALE GENOMIC DNA]</scope>
    <source>
        <strain evidence="7">RA 99-880 / ATCC MYA-4621 / FGSC 9543 / NRRL 43880</strain>
    </source>
</reference>
<dbReference type="SUPFAM" id="SSF53474">
    <property type="entry name" value="alpha/beta-Hydrolases"/>
    <property type="match status" value="1"/>
</dbReference>
<evidence type="ECO:0000259" key="5">
    <source>
        <dbReference type="Pfam" id="PF00326"/>
    </source>
</evidence>
<dbReference type="InterPro" id="IPR029058">
    <property type="entry name" value="AB_hydrolase_fold"/>
</dbReference>
<keyword evidence="3" id="KW-0378">Hydrolase</keyword>
<proteinExistence type="inferred from homology"/>
<evidence type="ECO:0000256" key="3">
    <source>
        <dbReference type="ARBA" id="ARBA00022801"/>
    </source>
</evidence>
<sequence length="247" mass="27883">MKPQYESDRNNITTYDLEMKERKIIAESWDSSPHEVFSSNDRKTLYVTAEKQGHNKVFTIDLQIKSVKILTNEKYVLGLSVLPYGNLFFGVSSMKHPVVTHLLNVTSDELKPLAIGSDSAQKLEKIDFSDPKDIRSTLWNSQIFADAGYAAVFAGSIRHNWGSHPFCDLETCLDYVLNKYSYLDSERVAGLGASYGGYITNWINSNSNKFKTPVNHDDVSSAAQVYYITASYFGNRFTVYVLKVTLV</sequence>
<evidence type="ECO:0000313" key="7">
    <source>
        <dbReference type="Proteomes" id="UP000009138"/>
    </source>
</evidence>
<dbReference type="PANTHER" id="PTHR42776">
    <property type="entry name" value="SERINE PEPTIDASE S9 FAMILY MEMBER"/>
    <property type="match status" value="1"/>
</dbReference>
<dbReference type="InParanoid" id="I1BZW3"/>
<name>I1BZW3_RHIO9</name>
<dbReference type="VEuPathDB" id="FungiDB:RO3G_06448"/>
<keyword evidence="2" id="KW-0732">Signal</keyword>
<dbReference type="Pfam" id="PF00326">
    <property type="entry name" value="Peptidase_S9"/>
    <property type="match status" value="1"/>
</dbReference>
<dbReference type="RefSeq" id="XP_067517139.1">
    <property type="nucleotide sequence ID" value="XM_067661038.1"/>
</dbReference>
<dbReference type="GeneID" id="93613419"/>
<gene>
    <name evidence="6" type="ORF">RO3G_06448</name>
</gene>
<protein>
    <recommendedName>
        <fullName evidence="4">Dipeptidyl-peptidase V</fullName>
    </recommendedName>
</protein>
<dbReference type="AlphaFoldDB" id="I1BZW3"/>
<accession>I1BZW3</accession>
<organism evidence="6 7">
    <name type="scientific">Rhizopus delemar (strain RA 99-880 / ATCC MYA-4621 / FGSC 9543 / NRRL 43880)</name>
    <name type="common">Mucormycosis agent</name>
    <name type="synonym">Rhizopus arrhizus var. delemar</name>
    <dbReference type="NCBI Taxonomy" id="246409"/>
    <lineage>
        <taxon>Eukaryota</taxon>
        <taxon>Fungi</taxon>
        <taxon>Fungi incertae sedis</taxon>
        <taxon>Mucoromycota</taxon>
        <taxon>Mucoromycotina</taxon>
        <taxon>Mucoromycetes</taxon>
        <taxon>Mucorales</taxon>
        <taxon>Mucorineae</taxon>
        <taxon>Rhizopodaceae</taxon>
        <taxon>Rhizopus</taxon>
    </lineage>
</organism>
<evidence type="ECO:0000256" key="1">
    <source>
        <dbReference type="ARBA" id="ARBA00010040"/>
    </source>
</evidence>
<dbReference type="Proteomes" id="UP000009138">
    <property type="component" value="Unassembled WGS sequence"/>
</dbReference>
<evidence type="ECO:0000256" key="2">
    <source>
        <dbReference type="ARBA" id="ARBA00022729"/>
    </source>
</evidence>
<dbReference type="PANTHER" id="PTHR42776:SF13">
    <property type="entry name" value="DIPEPTIDYL-PEPTIDASE 5"/>
    <property type="match status" value="1"/>
</dbReference>
<dbReference type="GO" id="GO:0006508">
    <property type="term" value="P:proteolysis"/>
    <property type="evidence" value="ECO:0007669"/>
    <property type="project" value="InterPro"/>
</dbReference>
<evidence type="ECO:0000256" key="4">
    <source>
        <dbReference type="ARBA" id="ARBA00032829"/>
    </source>
</evidence>
<dbReference type="STRING" id="246409.I1BZW3"/>
<dbReference type="OrthoDB" id="416344at2759"/>
<dbReference type="InterPro" id="IPR011044">
    <property type="entry name" value="Quino_amine_DH_bsu"/>
</dbReference>
<dbReference type="EMBL" id="CH476735">
    <property type="protein sequence ID" value="EIE81743.1"/>
    <property type="molecule type" value="Genomic_DNA"/>
</dbReference>
<dbReference type="eggNOG" id="KOG2100">
    <property type="taxonomic scope" value="Eukaryota"/>
</dbReference>
<feature type="domain" description="Peptidase S9 prolyl oligopeptidase catalytic" evidence="5">
    <location>
        <begin position="147"/>
        <end position="237"/>
    </location>
</feature>
<evidence type="ECO:0000313" key="6">
    <source>
        <dbReference type="EMBL" id="EIE81743.1"/>
    </source>
</evidence>